<sequence>MLYASRLTLATLCALALLQLAPALPQSRILGGEDAAVAEFPWVASLRLNKAHICSACIISTTQLLTAAHCVSDMGTKPVAASALTARVGSVNQFAGGSLVDVSEVLIHPSYGNFLHDVAIITLSKPLTFGEKISKVALPEQQAETEPEELAHGTPVYGSGWGEQLDGTASYKLQKANFNTVSSQMCELEAGYGYDSVLCLSSAEKQGVCRGDDGAGIIDDNKVLQGIVSFHFGSCGTKTPDVAARISYYAAWILSNAK</sequence>
<dbReference type="OMA" id="VGTINQY"/>
<dbReference type="SMART" id="SM00020">
    <property type="entry name" value="Tryp_SPc"/>
    <property type="match status" value="1"/>
</dbReference>
<dbReference type="InterPro" id="IPR050430">
    <property type="entry name" value="Peptidase_S1"/>
</dbReference>
<evidence type="ECO:0000256" key="8">
    <source>
        <dbReference type="ARBA" id="ARBA00023145"/>
    </source>
</evidence>
<accession>A0A0M4EMH8</accession>
<evidence type="ECO:0000256" key="11">
    <source>
        <dbReference type="ARBA" id="ARBA00038868"/>
    </source>
</evidence>
<evidence type="ECO:0000256" key="6">
    <source>
        <dbReference type="ARBA" id="ARBA00022801"/>
    </source>
</evidence>
<keyword evidence="8" id="KW-0865">Zymogen</keyword>
<name>A0A0M4EMH8_DROBS</name>
<comment type="similarity">
    <text evidence="2">Belongs to the peptidase S1 family.</text>
</comment>
<dbReference type="InterPro" id="IPR009003">
    <property type="entry name" value="Peptidase_S1_PA"/>
</dbReference>
<protein>
    <recommendedName>
        <fullName evidence="11">trypsin</fullName>
        <ecNumber evidence="11">3.4.21.4</ecNumber>
    </recommendedName>
</protein>
<evidence type="ECO:0000259" key="13">
    <source>
        <dbReference type="PROSITE" id="PS50240"/>
    </source>
</evidence>
<dbReference type="PANTHER" id="PTHR24276">
    <property type="entry name" value="POLYSERASE-RELATED"/>
    <property type="match status" value="1"/>
</dbReference>
<dbReference type="SUPFAM" id="SSF50494">
    <property type="entry name" value="Trypsin-like serine proteases"/>
    <property type="match status" value="1"/>
</dbReference>
<keyword evidence="4" id="KW-0645">Protease</keyword>
<evidence type="ECO:0000256" key="10">
    <source>
        <dbReference type="ARBA" id="ARBA00036320"/>
    </source>
</evidence>
<keyword evidence="7" id="KW-0720">Serine protease</keyword>
<evidence type="ECO:0000256" key="7">
    <source>
        <dbReference type="ARBA" id="ARBA00022825"/>
    </source>
</evidence>
<organism evidence="14 15">
    <name type="scientific">Drosophila busckii</name>
    <name type="common">Fruit fly</name>
    <dbReference type="NCBI Taxonomy" id="30019"/>
    <lineage>
        <taxon>Eukaryota</taxon>
        <taxon>Metazoa</taxon>
        <taxon>Ecdysozoa</taxon>
        <taxon>Arthropoda</taxon>
        <taxon>Hexapoda</taxon>
        <taxon>Insecta</taxon>
        <taxon>Pterygota</taxon>
        <taxon>Neoptera</taxon>
        <taxon>Endopterygota</taxon>
        <taxon>Diptera</taxon>
        <taxon>Brachycera</taxon>
        <taxon>Muscomorpha</taxon>
        <taxon>Ephydroidea</taxon>
        <taxon>Drosophilidae</taxon>
        <taxon>Drosophila</taxon>
    </lineage>
</organism>
<evidence type="ECO:0000256" key="5">
    <source>
        <dbReference type="ARBA" id="ARBA00022729"/>
    </source>
</evidence>
<evidence type="ECO:0000313" key="14">
    <source>
        <dbReference type="EMBL" id="ALC48946.1"/>
    </source>
</evidence>
<gene>
    <name evidence="14" type="ORF">Dbus_chrXg802</name>
</gene>
<dbReference type="InterPro" id="IPR043504">
    <property type="entry name" value="Peptidase_S1_PA_chymotrypsin"/>
</dbReference>
<dbReference type="PANTHER" id="PTHR24276:SF91">
    <property type="entry name" value="AT26814P-RELATED"/>
    <property type="match status" value="1"/>
</dbReference>
<dbReference type="PROSITE" id="PS50240">
    <property type="entry name" value="TRYPSIN_DOM"/>
    <property type="match status" value="1"/>
</dbReference>
<dbReference type="EC" id="3.4.21.4" evidence="11"/>
<dbReference type="OrthoDB" id="60866at2759"/>
<dbReference type="STRING" id="30019.A0A0M4EMH8"/>
<dbReference type="GO" id="GO:0004252">
    <property type="term" value="F:serine-type endopeptidase activity"/>
    <property type="evidence" value="ECO:0007669"/>
    <property type="project" value="UniProtKB-EC"/>
</dbReference>
<dbReference type="GO" id="GO:0006508">
    <property type="term" value="P:proteolysis"/>
    <property type="evidence" value="ECO:0007669"/>
    <property type="project" value="UniProtKB-KW"/>
</dbReference>
<keyword evidence="15" id="KW-1185">Reference proteome</keyword>
<feature type="signal peptide" evidence="12">
    <location>
        <begin position="1"/>
        <end position="23"/>
    </location>
</feature>
<dbReference type="PROSITE" id="PS00134">
    <property type="entry name" value="TRYPSIN_HIS"/>
    <property type="match status" value="1"/>
</dbReference>
<dbReference type="EMBL" id="CP012528">
    <property type="protein sequence ID" value="ALC48946.1"/>
    <property type="molecule type" value="Genomic_DNA"/>
</dbReference>
<dbReference type="InterPro" id="IPR001254">
    <property type="entry name" value="Trypsin_dom"/>
</dbReference>
<dbReference type="CDD" id="cd00190">
    <property type="entry name" value="Tryp_SPc"/>
    <property type="match status" value="1"/>
</dbReference>
<comment type="subcellular location">
    <subcellularLocation>
        <location evidence="1">Secreted</location>
        <location evidence="1">Extracellular space</location>
    </subcellularLocation>
</comment>
<feature type="domain" description="Peptidase S1" evidence="13">
    <location>
        <begin position="29"/>
        <end position="258"/>
    </location>
</feature>
<proteinExistence type="inferred from homology"/>
<keyword evidence="9" id="KW-1015">Disulfide bond</keyword>
<dbReference type="AlphaFoldDB" id="A0A0M4EMH8"/>
<evidence type="ECO:0000256" key="9">
    <source>
        <dbReference type="ARBA" id="ARBA00023157"/>
    </source>
</evidence>
<feature type="chain" id="PRO_5005793403" description="trypsin" evidence="12">
    <location>
        <begin position="24"/>
        <end position="258"/>
    </location>
</feature>
<dbReference type="SMR" id="A0A0M4EMH8"/>
<evidence type="ECO:0000256" key="12">
    <source>
        <dbReference type="SAM" id="SignalP"/>
    </source>
</evidence>
<dbReference type="Proteomes" id="UP000494163">
    <property type="component" value="Chromosome X"/>
</dbReference>
<evidence type="ECO:0000256" key="4">
    <source>
        <dbReference type="ARBA" id="ARBA00022670"/>
    </source>
</evidence>
<dbReference type="InterPro" id="IPR001314">
    <property type="entry name" value="Peptidase_S1A"/>
</dbReference>
<dbReference type="GO" id="GO:0005576">
    <property type="term" value="C:extracellular region"/>
    <property type="evidence" value="ECO:0007669"/>
    <property type="project" value="UniProtKB-SubCell"/>
</dbReference>
<dbReference type="InterPro" id="IPR018114">
    <property type="entry name" value="TRYPSIN_HIS"/>
</dbReference>
<evidence type="ECO:0000313" key="15">
    <source>
        <dbReference type="Proteomes" id="UP000494163"/>
    </source>
</evidence>
<dbReference type="Pfam" id="PF00089">
    <property type="entry name" value="Trypsin"/>
    <property type="match status" value="1"/>
</dbReference>
<evidence type="ECO:0000256" key="3">
    <source>
        <dbReference type="ARBA" id="ARBA00022525"/>
    </source>
</evidence>
<keyword evidence="6" id="KW-0378">Hydrolase</keyword>
<keyword evidence="3" id="KW-0964">Secreted</keyword>
<dbReference type="PRINTS" id="PR00722">
    <property type="entry name" value="CHYMOTRYPSIN"/>
</dbReference>
<evidence type="ECO:0000256" key="2">
    <source>
        <dbReference type="ARBA" id="ARBA00007664"/>
    </source>
</evidence>
<dbReference type="Gene3D" id="2.40.10.10">
    <property type="entry name" value="Trypsin-like serine proteases"/>
    <property type="match status" value="1"/>
</dbReference>
<evidence type="ECO:0000256" key="1">
    <source>
        <dbReference type="ARBA" id="ARBA00004239"/>
    </source>
</evidence>
<keyword evidence="5 12" id="KW-0732">Signal</keyword>
<dbReference type="FunFam" id="2.40.10.10:FF:000146">
    <property type="entry name" value="Serine protease 53"/>
    <property type="match status" value="1"/>
</dbReference>
<comment type="catalytic activity">
    <reaction evidence="10">
        <text>Preferential cleavage: Arg-|-Xaa, Lys-|-Xaa.</text>
        <dbReference type="EC" id="3.4.21.4"/>
    </reaction>
</comment>
<reference evidence="14 15" key="1">
    <citation type="submission" date="2015-08" db="EMBL/GenBank/DDBJ databases">
        <title>Ancestral chromatin configuration constrains chromatin evolution on differentiating sex chromosomes in Drosophila.</title>
        <authorList>
            <person name="Zhou Q."/>
            <person name="Bachtrog D."/>
        </authorList>
    </citation>
    <scope>NUCLEOTIDE SEQUENCE [LARGE SCALE GENOMIC DNA]</scope>
    <source>
        <tissue evidence="14">Whole larvae</tissue>
    </source>
</reference>